<evidence type="ECO:0000313" key="2">
    <source>
        <dbReference type="EMBL" id="NHN89222.1"/>
    </source>
</evidence>
<protein>
    <submittedName>
        <fullName evidence="2">Glycosyltransferase</fullName>
    </submittedName>
</protein>
<dbReference type="CDD" id="cd03801">
    <property type="entry name" value="GT4_PimA-like"/>
    <property type="match status" value="1"/>
</dbReference>
<evidence type="ECO:0000313" key="3">
    <source>
        <dbReference type="Proteomes" id="UP000631653"/>
    </source>
</evidence>
<sequence>MTTEDFTGPGATSVTTSVASAIIENGAKTTVSSGGVISAVTVMSGGFLYVGKQAETTDGVGSQGIVSGGIVSSGGVLTLYAGGLVENVEVQAGMVLVSSGAVASSLMLDSGVTEMVYGVDSGAILTSTVTQTIYSHGSAVGATVESGGVQNVNQGGSAISTTVIGGGSNDIGDGGQTVADGGYASHTTITNYGNQDIQQGGSATDTTVVSGGTQIIEGGASATNTTVSSGGIIQVSDNGSLTGATVESGGVLSATDTTDSPPTLANVTVQSGGDLVLNGTNFTITGLTLASGAEVDLTSFNYTSGVPTVTVTGDTATISGYDDSGDAVTQAFSFADTAGTITASEFQLANDGSNGSTLTYVACYCLGTLIAIENGEAAIETLRIGDHVRTSSGALRRIRWIGHRSYAPEFVRNSRGLLPIVIRANALADNVPRRDLRVSPLHAMYLDGVLIPASSLLNGRTIVQQDDPEQIDYFHLELESHDILLAEGAASESYLEEGGRGIFHNAADFYARYPDSDSEAAVNCAPRVEAGERLLTIWNRLNERALSLEAPRLEGHVAHADIRGVSGWFSSVETASQPFDIVAVLDGNVVAKGSTQDAHFVGSDGREELRQGFTLTYQAPLDELSARQVVVCRTVDKALLTPGITAETPSESQNGTQAEHLDPARFHGWVDHIAHDCIGGWAWNEARPWDKAQVDIVIDGVRAGTVFAADYRADLVAAGIGNGWAGFRLMLDTPLDWREPHVIEVFHAGTELSLNGSPARLHVPENFDASMCKAIERAVQDLDNSSSRRQALTFILNQADRIRQQEADLDARREETALLHRERKLAGPAAAEMPVIRRALVIGETMPRTGDNPDALPLLSHMRSLVRLGYDVTFTTVDSRPCTDIEDMLEREGITVARAPIYGSPEDVLKRQAGTFEVVYLRGLSVASSYAGLARRHMNKAKVIYGMRSLQYARIDRQATVEGRMDLKRAIGRLRTYEVTTAIMCDQIIVHSTVEAEMLRGMVSGLNVHVAPWEMTVDPVQSPASTRNGVAFVGNYDNAAALDAAMVLVRDVMPLVWARLPHVRCVLAGHGQASVIRRLAMEADATCGGVEVLGPISDLRDDLFGTVRLGVAPLRYGAGVASKVVETFAAGLPCVMSPTAAEGLIMPERLSGLVQDDVAAIAEQIIQLHENPEMAEEYGLIGCRMIGEEYSVGEVDRCLGQVFGAREAARPAAEKALRA</sequence>
<proteinExistence type="predicted"/>
<dbReference type="InterPro" id="IPR028992">
    <property type="entry name" value="Hedgehog/Intein_dom"/>
</dbReference>
<dbReference type="Proteomes" id="UP000631653">
    <property type="component" value="Unassembled WGS sequence"/>
</dbReference>
<comment type="caution">
    <text evidence="2">The sequence shown here is derived from an EMBL/GenBank/DDBJ whole genome shotgun (WGS) entry which is preliminary data.</text>
</comment>
<dbReference type="RefSeq" id="WP_173570547.1">
    <property type="nucleotide sequence ID" value="NZ_WOSY01000010.1"/>
</dbReference>
<name>A0ABX0K0H2_9PROT</name>
<dbReference type="InterPro" id="IPR011050">
    <property type="entry name" value="Pectin_lyase_fold/virulence"/>
</dbReference>
<dbReference type="InterPro" id="IPR036844">
    <property type="entry name" value="Hint_dom_sf"/>
</dbReference>
<dbReference type="EMBL" id="WOSY01000010">
    <property type="protein sequence ID" value="NHN89222.1"/>
    <property type="molecule type" value="Genomic_DNA"/>
</dbReference>
<accession>A0ABX0K0H2</accession>
<feature type="domain" description="Hedgehog/Intein (Hint)" evidence="1">
    <location>
        <begin position="363"/>
        <end position="496"/>
    </location>
</feature>
<dbReference type="NCBIfam" id="TIGR04415">
    <property type="entry name" value="O_hepto_targRPT"/>
    <property type="match status" value="2"/>
</dbReference>
<dbReference type="Pfam" id="PF13692">
    <property type="entry name" value="Glyco_trans_1_4"/>
    <property type="match status" value="1"/>
</dbReference>
<keyword evidence="3" id="KW-1185">Reference proteome</keyword>
<dbReference type="Pfam" id="PF13403">
    <property type="entry name" value="Hint_2"/>
    <property type="match status" value="1"/>
</dbReference>
<dbReference type="SUPFAM" id="SSF51294">
    <property type="entry name" value="Hedgehog/intein (Hint) domain"/>
    <property type="match status" value="1"/>
</dbReference>
<gene>
    <name evidence="2" type="ORF">GOB81_11380</name>
</gene>
<dbReference type="SUPFAM" id="SSF53756">
    <property type="entry name" value="UDP-Glycosyltransferase/glycogen phosphorylase"/>
    <property type="match status" value="1"/>
</dbReference>
<dbReference type="InterPro" id="IPR012332">
    <property type="entry name" value="Autotransporter_pectin_lyase_C"/>
</dbReference>
<organism evidence="2 3">
    <name type="scientific">Acetobacter conturbans</name>
    <dbReference type="NCBI Taxonomy" id="1737472"/>
    <lineage>
        <taxon>Bacteria</taxon>
        <taxon>Pseudomonadati</taxon>
        <taxon>Pseudomonadota</taxon>
        <taxon>Alphaproteobacteria</taxon>
        <taxon>Acetobacterales</taxon>
        <taxon>Acetobacteraceae</taxon>
        <taxon>Acetobacter</taxon>
    </lineage>
</organism>
<dbReference type="Gene3D" id="2.160.20.20">
    <property type="match status" value="1"/>
</dbReference>
<dbReference type="SUPFAM" id="SSF51126">
    <property type="entry name" value="Pectin lyase-like"/>
    <property type="match status" value="1"/>
</dbReference>
<dbReference type="InterPro" id="IPR030930">
    <property type="entry name" value="AIDA"/>
</dbReference>
<evidence type="ECO:0000259" key="1">
    <source>
        <dbReference type="Pfam" id="PF13403"/>
    </source>
</evidence>
<reference evidence="2 3" key="1">
    <citation type="journal article" date="2020" name="Int. J. Syst. Evol. Microbiol.">
        <title>Novel acetic acid bacteria from cider fermentations: Acetobacter conturbans sp. nov. and Acetobacter fallax sp. nov.</title>
        <authorList>
            <person name="Sombolestani A.S."/>
            <person name="Cleenwerck I."/>
            <person name="Cnockaert M."/>
            <person name="Borremans W."/>
            <person name="Wieme A.D."/>
            <person name="De Vuyst L."/>
            <person name="Vandamme P."/>
        </authorList>
    </citation>
    <scope>NUCLEOTIDE SEQUENCE [LARGE SCALE GENOMIC DNA]</scope>
    <source>
        <strain evidence="2 3">LMG 1627</strain>
    </source>
</reference>
<dbReference type="Gene3D" id="3.40.50.2000">
    <property type="entry name" value="Glycogen Phosphorylase B"/>
    <property type="match status" value="2"/>
</dbReference>